<evidence type="ECO:0000259" key="8">
    <source>
        <dbReference type="PROSITE" id="PS51059"/>
    </source>
</evidence>
<dbReference type="EC" id="2.4.2.-" evidence="7"/>
<name>A0AA88NTC7_CHASR</name>
<dbReference type="GO" id="GO:0005634">
    <property type="term" value="C:nucleus"/>
    <property type="evidence" value="ECO:0007669"/>
    <property type="project" value="UniProtKB-SubCell"/>
</dbReference>
<dbReference type="InterPro" id="IPR012317">
    <property type="entry name" value="Poly(ADP-ribose)pol_cat_dom"/>
</dbReference>
<reference evidence="10" key="1">
    <citation type="submission" date="2023-07" db="EMBL/GenBank/DDBJ databases">
        <title>Chromosome-level Genome Assembly of Striped Snakehead (Channa striata).</title>
        <authorList>
            <person name="Liu H."/>
        </authorList>
    </citation>
    <scope>NUCLEOTIDE SEQUENCE</scope>
    <source>
        <strain evidence="10">Gz</strain>
        <tissue evidence="10">Muscle</tissue>
    </source>
</reference>
<dbReference type="CDD" id="cd01439">
    <property type="entry name" value="TCCD_inducible_PARP_like"/>
    <property type="match status" value="1"/>
</dbReference>
<dbReference type="PANTHER" id="PTHR14453:SF107">
    <property type="entry name" value="POLY [ADP-RIBOSE] POLYMERASE"/>
    <property type="match status" value="1"/>
</dbReference>
<keyword evidence="4 7" id="KW-0520">NAD</keyword>
<dbReference type="Proteomes" id="UP001187415">
    <property type="component" value="Unassembled WGS sequence"/>
</dbReference>
<dbReference type="PROSITE" id="PS51154">
    <property type="entry name" value="MACRO"/>
    <property type="match status" value="1"/>
</dbReference>
<evidence type="ECO:0000313" key="10">
    <source>
        <dbReference type="EMBL" id="KAK2862993.1"/>
    </source>
</evidence>
<evidence type="ECO:0000256" key="6">
    <source>
        <dbReference type="ARBA" id="ARBA00024347"/>
    </source>
</evidence>
<dbReference type="GO" id="GO:0010629">
    <property type="term" value="P:negative regulation of gene expression"/>
    <property type="evidence" value="ECO:0007669"/>
    <property type="project" value="TreeGrafter"/>
</dbReference>
<dbReference type="InterPro" id="IPR002589">
    <property type="entry name" value="Macro_dom"/>
</dbReference>
<dbReference type="GO" id="GO:1990404">
    <property type="term" value="F:NAD+-protein mono-ADP-ribosyltransferase activity"/>
    <property type="evidence" value="ECO:0007669"/>
    <property type="project" value="TreeGrafter"/>
</dbReference>
<organism evidence="10 11">
    <name type="scientific">Channa striata</name>
    <name type="common">Snakehead murrel</name>
    <name type="synonym">Ophicephalus striatus</name>
    <dbReference type="NCBI Taxonomy" id="64152"/>
    <lineage>
        <taxon>Eukaryota</taxon>
        <taxon>Metazoa</taxon>
        <taxon>Chordata</taxon>
        <taxon>Craniata</taxon>
        <taxon>Vertebrata</taxon>
        <taxon>Euteleostomi</taxon>
        <taxon>Actinopterygii</taxon>
        <taxon>Neopterygii</taxon>
        <taxon>Teleostei</taxon>
        <taxon>Neoteleostei</taxon>
        <taxon>Acanthomorphata</taxon>
        <taxon>Anabantaria</taxon>
        <taxon>Anabantiformes</taxon>
        <taxon>Channoidei</taxon>
        <taxon>Channidae</taxon>
        <taxon>Channa</taxon>
    </lineage>
</organism>
<dbReference type="SMART" id="SM00506">
    <property type="entry name" value="A1pp"/>
    <property type="match status" value="1"/>
</dbReference>
<dbReference type="GO" id="GO:0005737">
    <property type="term" value="C:cytoplasm"/>
    <property type="evidence" value="ECO:0007669"/>
    <property type="project" value="TreeGrafter"/>
</dbReference>
<dbReference type="Pfam" id="PF01661">
    <property type="entry name" value="Macro"/>
    <property type="match status" value="1"/>
</dbReference>
<comment type="subcellular location">
    <subcellularLocation>
        <location evidence="1">Nucleus</location>
    </subcellularLocation>
</comment>
<proteinExistence type="inferred from homology"/>
<dbReference type="PROSITE" id="PS51059">
    <property type="entry name" value="PARP_CATALYTIC"/>
    <property type="match status" value="1"/>
</dbReference>
<dbReference type="InterPro" id="IPR052056">
    <property type="entry name" value="Mono-ARTD/PARP"/>
</dbReference>
<evidence type="ECO:0000256" key="7">
    <source>
        <dbReference type="RuleBase" id="RU362114"/>
    </source>
</evidence>
<dbReference type="SUPFAM" id="SSF56399">
    <property type="entry name" value="ADP-ribosylation"/>
    <property type="match status" value="1"/>
</dbReference>
<keyword evidence="2 7" id="KW-0328">Glycosyltransferase</keyword>
<evidence type="ECO:0000256" key="4">
    <source>
        <dbReference type="ARBA" id="ARBA00023027"/>
    </source>
</evidence>
<keyword evidence="5" id="KW-0539">Nucleus</keyword>
<evidence type="ECO:0000313" key="11">
    <source>
        <dbReference type="Proteomes" id="UP001187415"/>
    </source>
</evidence>
<comment type="similarity">
    <text evidence="6">Belongs to the ARTD/PARP family.</text>
</comment>
<evidence type="ECO:0000256" key="5">
    <source>
        <dbReference type="ARBA" id="ARBA00023242"/>
    </source>
</evidence>
<evidence type="ECO:0000259" key="9">
    <source>
        <dbReference type="PROSITE" id="PS51154"/>
    </source>
</evidence>
<keyword evidence="11" id="KW-1185">Reference proteome</keyword>
<gene>
    <name evidence="10" type="ORF">Q5P01_002526</name>
</gene>
<evidence type="ECO:0000256" key="1">
    <source>
        <dbReference type="ARBA" id="ARBA00004123"/>
    </source>
</evidence>
<dbReference type="FunFam" id="3.90.228.10:FF:000008">
    <property type="entry name" value="Poly [ADP-ribose] polymerase"/>
    <property type="match status" value="1"/>
</dbReference>
<dbReference type="AlphaFoldDB" id="A0AA88NTC7"/>
<keyword evidence="3 7" id="KW-0808">Transferase</keyword>
<comment type="caution">
    <text evidence="10">The sequence shown here is derived from an EMBL/GenBank/DDBJ whole genome shotgun (WGS) entry which is preliminary data.</text>
</comment>
<feature type="domain" description="Macro" evidence="9">
    <location>
        <begin position="341"/>
        <end position="522"/>
    </location>
</feature>
<sequence>MIDISSELVDCFHKLFDLTAMKKTKVTMKTSNVPHPSVFISGPYCLVQEVRADLNAKLAGVTSDTLVLDGRGAQRYFQTHGKITKELVESFFHVVIREKVYSPDPKPKASAALGLIHSHVPSPEGTTVLLRTWQSKKLPNCKSKLAGWRMSRSDNMNSNVNVLVVPMLNKGLASTKIGKCLMKKGGSTIRRNFALMAATCTLAPGDILQLDGSPSLGCSKIYFIECLPWDGVKGQSVQALGNGLKRCLDLCVQQCWCSVAFPVIGPGIVLKYPLREAIRILTDTIHQFGLSASSGSLSKIHIVIRPDYPDSEECYSDVHRRISLIRSKGGQVIVTSLTSDLDEFTMTVGGIVKLQLVFGDITNETTDAVVNTTDFSDYQSDSVCKDILTKAGPHVEAILKSAKVNRGDVFQTQPGSFPCKAILHVCGDKDVGLIEHLVCRIIQHCESSGYKSVAIPAICAGAGGLDPDVVALAILRGIKTATSSTPLHFLTNIRLVLIKIHVFMAFKHQTTLMFSHAVVKSVSVAELLCKAQKNATKSINADINTLCTRGHQSVFQFVGLCEKNVKDAKTKLKDLYLAQCLTKTFMKDQLEGLTQDDLKSLKQLVEAEGLYVQRDEFGPGRLTVSGPNNGVSQVVQMICTITPLKRNLRLKEEEDLYNRVTWCILGHRNNWERLPKTANYSLENNDRAGGILDAQGISWSVDLQRMEAKREGTGEMAKLKRLQNPPDLTLPLDWDSMTTAEDLKVVTLESSSAEYQTVKKDFRKTATNTIVKIQRVQNLHLLRTYEMQKKHISALRSRAEEKLLYHGTTQENCDSIMHTGFNRSFAGQNGTSYGQGTYFAVKASYSANSSYSRPAADGCHLMFVARVLTGSYTVGNSSMKVPPPLNSQQPHDRYDSLVDRIDKPSMFVVFHDSQAYPDYLITFK</sequence>
<dbReference type="EMBL" id="JAUPFM010000001">
    <property type="protein sequence ID" value="KAK2862993.1"/>
    <property type="molecule type" value="Genomic_DNA"/>
</dbReference>
<dbReference type="SUPFAM" id="SSF52949">
    <property type="entry name" value="Macro domain-like"/>
    <property type="match status" value="2"/>
</dbReference>
<evidence type="ECO:0000256" key="3">
    <source>
        <dbReference type="ARBA" id="ARBA00022679"/>
    </source>
</evidence>
<dbReference type="PANTHER" id="PTHR14453">
    <property type="entry name" value="PARP/ZINC FINGER CCCH TYPE DOMAIN CONTAINING PROTEIN"/>
    <property type="match status" value="1"/>
</dbReference>
<dbReference type="InterPro" id="IPR043472">
    <property type="entry name" value="Macro_dom-like"/>
</dbReference>
<evidence type="ECO:0000256" key="2">
    <source>
        <dbReference type="ARBA" id="ARBA00022676"/>
    </source>
</evidence>
<dbReference type="GO" id="GO:0070212">
    <property type="term" value="P:protein poly-ADP-ribosylation"/>
    <property type="evidence" value="ECO:0007669"/>
    <property type="project" value="TreeGrafter"/>
</dbReference>
<dbReference type="Gene3D" id="3.40.220.10">
    <property type="entry name" value="Leucine Aminopeptidase, subunit E, domain 1"/>
    <property type="match status" value="2"/>
</dbReference>
<accession>A0AA88NTC7</accession>
<dbReference type="GO" id="GO:0003714">
    <property type="term" value="F:transcription corepressor activity"/>
    <property type="evidence" value="ECO:0007669"/>
    <property type="project" value="TreeGrafter"/>
</dbReference>
<dbReference type="Pfam" id="PF00644">
    <property type="entry name" value="PARP"/>
    <property type="match status" value="1"/>
</dbReference>
<dbReference type="Gene3D" id="3.90.228.10">
    <property type="match status" value="1"/>
</dbReference>
<dbReference type="GO" id="GO:0003950">
    <property type="term" value="F:NAD+ poly-ADP-ribosyltransferase activity"/>
    <property type="evidence" value="ECO:0007669"/>
    <property type="project" value="UniProtKB-UniRule"/>
</dbReference>
<feature type="domain" description="PARP catalytic" evidence="8">
    <location>
        <begin position="730"/>
        <end position="924"/>
    </location>
</feature>
<protein>
    <recommendedName>
        <fullName evidence="7">Poly [ADP-ribose] polymerase</fullName>
        <shortName evidence="7">PARP</shortName>
        <ecNumber evidence="7">2.4.2.-</ecNumber>
    </recommendedName>
</protein>